<evidence type="ECO:0000259" key="2">
    <source>
        <dbReference type="PROSITE" id="PS50975"/>
    </source>
</evidence>
<dbReference type="EMBL" id="JAZHOG010000006">
    <property type="protein sequence ID" value="MEJ8568007.1"/>
    <property type="molecule type" value="Genomic_DNA"/>
</dbReference>
<evidence type="ECO:0000313" key="4">
    <source>
        <dbReference type="Proteomes" id="UP001359886"/>
    </source>
</evidence>
<name>A0AAW9R8T4_9GAMM</name>
<feature type="domain" description="ATP-grasp" evidence="2">
    <location>
        <begin position="96"/>
        <end position="288"/>
    </location>
</feature>
<accession>A0AAW9R8T4</accession>
<dbReference type="Proteomes" id="UP001359886">
    <property type="component" value="Unassembled WGS sequence"/>
</dbReference>
<sequence length="291" mass="32287">MSRRLAFLSLDQSGDFVIDDDLALAPLADLGWIPEVVSWRQDRTPWEEFAAVIIRSTWDYWDDVEAFLATLAAIDRATRLANPLGLVRWNLAKTYLRELERAGVPIVPTLWLDGVTEQTPAECRARLGSDEIVIKPVVGANGEDAFRLSGPLSDATLQQVAARFPGRPAMAQPFVRGVIDEGEYSLFHFSGEFSHAIVKRPADGEFRTQEERGAEIQSVVPEPALANAARRALDTLDPAPLYARTDLVRDADGSFCVMELELIEPSLYLRTDPNAPGRFAEAIDHWLTAQT</sequence>
<keyword evidence="4" id="KW-1185">Reference proteome</keyword>
<keyword evidence="1" id="KW-0547">Nucleotide-binding</keyword>
<dbReference type="InterPro" id="IPR013815">
    <property type="entry name" value="ATP_grasp_subdomain_1"/>
</dbReference>
<proteinExistence type="predicted"/>
<dbReference type="PANTHER" id="PTHR39217">
    <property type="match status" value="1"/>
</dbReference>
<dbReference type="GO" id="GO:0003824">
    <property type="term" value="F:catalytic activity"/>
    <property type="evidence" value="ECO:0007669"/>
    <property type="project" value="UniProtKB-ARBA"/>
</dbReference>
<evidence type="ECO:0000256" key="1">
    <source>
        <dbReference type="PROSITE-ProRule" id="PRU00409"/>
    </source>
</evidence>
<dbReference type="GO" id="GO:0005524">
    <property type="term" value="F:ATP binding"/>
    <property type="evidence" value="ECO:0007669"/>
    <property type="project" value="UniProtKB-UniRule"/>
</dbReference>
<organism evidence="3 4">
    <name type="scientific">Elongatibacter sediminis</name>
    <dbReference type="NCBI Taxonomy" id="3119006"/>
    <lineage>
        <taxon>Bacteria</taxon>
        <taxon>Pseudomonadati</taxon>
        <taxon>Pseudomonadota</taxon>
        <taxon>Gammaproteobacteria</taxon>
        <taxon>Chromatiales</taxon>
        <taxon>Wenzhouxiangellaceae</taxon>
        <taxon>Elongatibacter</taxon>
    </lineage>
</organism>
<dbReference type="GO" id="GO:0046872">
    <property type="term" value="F:metal ion binding"/>
    <property type="evidence" value="ECO:0007669"/>
    <property type="project" value="InterPro"/>
</dbReference>
<dbReference type="RefSeq" id="WP_354695330.1">
    <property type="nucleotide sequence ID" value="NZ_JAZHOG010000006.1"/>
</dbReference>
<dbReference type="PROSITE" id="PS50975">
    <property type="entry name" value="ATP_GRASP"/>
    <property type="match status" value="1"/>
</dbReference>
<protein>
    <recommendedName>
        <fullName evidence="2">ATP-grasp domain-containing protein</fullName>
    </recommendedName>
</protein>
<dbReference type="Gene3D" id="3.30.1490.20">
    <property type="entry name" value="ATP-grasp fold, A domain"/>
    <property type="match status" value="1"/>
</dbReference>
<dbReference type="InterPro" id="IPR053191">
    <property type="entry name" value="DcsG_Biosynth_Enzyme"/>
</dbReference>
<reference evidence="3 4" key="1">
    <citation type="submission" date="2024-02" db="EMBL/GenBank/DDBJ databases">
        <title>A novel Wenzhouxiangellaceae bacterium, isolated from coastal sediments.</title>
        <authorList>
            <person name="Du Z.-J."/>
            <person name="Ye Y.-Q."/>
            <person name="Zhang X.-Y."/>
        </authorList>
    </citation>
    <scope>NUCLEOTIDE SEQUENCE [LARGE SCALE GENOMIC DNA]</scope>
    <source>
        <strain evidence="3 4">CH-27</strain>
    </source>
</reference>
<dbReference type="PANTHER" id="PTHR39217:SF1">
    <property type="entry name" value="GLUTATHIONE SYNTHETASE"/>
    <property type="match status" value="1"/>
</dbReference>
<comment type="caution">
    <text evidence="3">The sequence shown here is derived from an EMBL/GenBank/DDBJ whole genome shotgun (WGS) entry which is preliminary data.</text>
</comment>
<dbReference type="SUPFAM" id="SSF56059">
    <property type="entry name" value="Glutathione synthetase ATP-binding domain-like"/>
    <property type="match status" value="1"/>
</dbReference>
<gene>
    <name evidence="3" type="ORF">V3330_10255</name>
</gene>
<dbReference type="AlphaFoldDB" id="A0AAW9R8T4"/>
<dbReference type="Gene3D" id="3.30.470.20">
    <property type="entry name" value="ATP-grasp fold, B domain"/>
    <property type="match status" value="1"/>
</dbReference>
<keyword evidence="1" id="KW-0067">ATP-binding</keyword>
<dbReference type="InterPro" id="IPR011761">
    <property type="entry name" value="ATP-grasp"/>
</dbReference>
<evidence type="ECO:0000313" key="3">
    <source>
        <dbReference type="EMBL" id="MEJ8568007.1"/>
    </source>
</evidence>